<dbReference type="PANTHER" id="PTHR45458">
    <property type="entry name" value="SHORT-CHAIN DEHYDROGENASE/REDUCTASE SDR"/>
    <property type="match status" value="1"/>
</dbReference>
<sequence>MSAINTSSIVRYILISSSSSDTKNRTHKNKHHRKHVVLCNHRSLARYRRTQAPFPSIGHTNISQWAFLTNLSSNPANTVIALVRNKAGTEERIAKELAGRTNVHVVQADLDNYKTLQFAADETARITGGGLDYLIANAAYVETWDLYDPIGVLGKQVPELEDNLLKNFKTNVIAQIHLFNLFTPLILKGTAKKVIALTSAHSDIELVRTLGMANAPSYAIGKAGLNMAIAKFGAQYASEGVLFLAICPGLVDTGHFEGMSEHQQAAAQAMFAKFKEYSPRFNGARPADDSVRDILSVIENATVEKNGGDFLSHKGSKTWI</sequence>
<dbReference type="AlphaFoldDB" id="A0A5N6H3V8"/>
<accession>A0A5N6H3V8</accession>
<name>A0A5N6H3V8_ASPFL</name>
<dbReference type="Pfam" id="PF00106">
    <property type="entry name" value="adh_short"/>
    <property type="match status" value="1"/>
</dbReference>
<dbReference type="Proteomes" id="UP000325434">
    <property type="component" value="Unassembled WGS sequence"/>
</dbReference>
<dbReference type="EMBL" id="ML734573">
    <property type="protein sequence ID" value="KAB8249202.1"/>
    <property type="molecule type" value="Genomic_DNA"/>
</dbReference>
<evidence type="ECO:0008006" key="2">
    <source>
        <dbReference type="Google" id="ProtNLM"/>
    </source>
</evidence>
<dbReference type="VEuPathDB" id="FungiDB:F9C07_2284572"/>
<dbReference type="VEuPathDB" id="FungiDB:AFLA_005020"/>
<dbReference type="Gene3D" id="3.40.50.720">
    <property type="entry name" value="NAD(P)-binding Rossmann-like Domain"/>
    <property type="match status" value="1"/>
</dbReference>
<reference evidence="1" key="1">
    <citation type="submission" date="2019-04" db="EMBL/GenBank/DDBJ databases">
        <title>Friends and foes A comparative genomics study of 23 Aspergillus species from section Flavi.</title>
        <authorList>
            <consortium name="DOE Joint Genome Institute"/>
            <person name="Kjaerbolling I."/>
            <person name="Vesth T."/>
            <person name="Frisvad J.C."/>
            <person name="Nybo J.L."/>
            <person name="Theobald S."/>
            <person name="Kildgaard S."/>
            <person name="Isbrandt T."/>
            <person name="Kuo A."/>
            <person name="Sato A."/>
            <person name="Lyhne E.K."/>
            <person name="Kogle M.E."/>
            <person name="Wiebenga A."/>
            <person name="Kun R.S."/>
            <person name="Lubbers R.J."/>
            <person name="Makela M.R."/>
            <person name="Barry K."/>
            <person name="Chovatia M."/>
            <person name="Clum A."/>
            <person name="Daum C."/>
            <person name="Haridas S."/>
            <person name="He G."/>
            <person name="LaButti K."/>
            <person name="Lipzen A."/>
            <person name="Mondo S."/>
            <person name="Riley R."/>
            <person name="Salamov A."/>
            <person name="Simmons B.A."/>
            <person name="Magnuson J.K."/>
            <person name="Henrissat B."/>
            <person name="Mortensen U.H."/>
            <person name="Larsen T.O."/>
            <person name="Devries R.P."/>
            <person name="Grigoriev I.V."/>
            <person name="Machida M."/>
            <person name="Baker S.E."/>
            <person name="Andersen M.R."/>
        </authorList>
    </citation>
    <scope>NUCLEOTIDE SEQUENCE [LARGE SCALE GENOMIC DNA]</scope>
    <source>
        <strain evidence="1">CBS 121.62</strain>
    </source>
</reference>
<dbReference type="PANTHER" id="PTHR45458:SF3">
    <property type="entry name" value="CHAIN DEHYDROGENASE (ATSC), PUTATIVE-RELATED"/>
    <property type="match status" value="1"/>
</dbReference>
<evidence type="ECO:0000313" key="1">
    <source>
        <dbReference type="EMBL" id="KAB8249202.1"/>
    </source>
</evidence>
<dbReference type="InterPro" id="IPR036291">
    <property type="entry name" value="NAD(P)-bd_dom_sf"/>
</dbReference>
<dbReference type="InterPro" id="IPR002347">
    <property type="entry name" value="SDR_fam"/>
</dbReference>
<protein>
    <recommendedName>
        <fullName evidence="2">Short chain dehydrogenase (AtsC)</fullName>
    </recommendedName>
</protein>
<gene>
    <name evidence="1" type="ORF">BDV35DRAFT_402670</name>
</gene>
<dbReference type="InterPro" id="IPR052184">
    <property type="entry name" value="SDR_enzymes"/>
</dbReference>
<organism evidence="1">
    <name type="scientific">Aspergillus flavus</name>
    <dbReference type="NCBI Taxonomy" id="5059"/>
    <lineage>
        <taxon>Eukaryota</taxon>
        <taxon>Fungi</taxon>
        <taxon>Dikarya</taxon>
        <taxon>Ascomycota</taxon>
        <taxon>Pezizomycotina</taxon>
        <taxon>Eurotiomycetes</taxon>
        <taxon>Eurotiomycetidae</taxon>
        <taxon>Eurotiales</taxon>
        <taxon>Aspergillaceae</taxon>
        <taxon>Aspergillus</taxon>
        <taxon>Aspergillus subgen. Circumdati</taxon>
    </lineage>
</organism>
<dbReference type="GO" id="GO:0016616">
    <property type="term" value="F:oxidoreductase activity, acting on the CH-OH group of donors, NAD or NADP as acceptor"/>
    <property type="evidence" value="ECO:0007669"/>
    <property type="project" value="TreeGrafter"/>
</dbReference>
<dbReference type="SUPFAM" id="SSF51735">
    <property type="entry name" value="NAD(P)-binding Rossmann-fold domains"/>
    <property type="match status" value="1"/>
</dbReference>
<proteinExistence type="predicted"/>